<sequence>MEDDNQSVSSNEENVVFNTVKLISSDGFEFIIDRKCAMISGTIKSMLSSPGNFVEKRQNEIPFGEIRGEILEKVCEYFYYKAKYSNSEDVPEFHIDDNIATELLTVAEYLEC</sequence>
<dbReference type="CDD" id="cd18321">
    <property type="entry name" value="BTB_POZ_EloC"/>
    <property type="match status" value="1"/>
</dbReference>
<dbReference type="InterPro" id="IPR039948">
    <property type="entry name" value="ELC1"/>
</dbReference>
<dbReference type="PANTHER" id="PTHR20648">
    <property type="entry name" value="ELONGIN-C"/>
    <property type="match status" value="1"/>
</dbReference>
<feature type="domain" description="SKP1 component POZ" evidence="5">
    <location>
        <begin position="19"/>
        <end position="81"/>
    </location>
</feature>
<comment type="caution">
    <text evidence="6">The sequence shown here is derived from an EMBL/GenBank/DDBJ whole genome shotgun (WGS) entry which is preliminary data.</text>
</comment>
<reference evidence="6 7" key="2">
    <citation type="submission" date="2016-08" db="EMBL/GenBank/DDBJ databases">
        <title>Pervasive Adenine N6-methylation of Active Genes in Fungi.</title>
        <authorList>
            <consortium name="DOE Joint Genome Institute"/>
            <person name="Mondo S.J."/>
            <person name="Dannebaum R.O."/>
            <person name="Kuo R.C."/>
            <person name="Labutti K."/>
            <person name="Haridas S."/>
            <person name="Kuo A."/>
            <person name="Salamov A."/>
            <person name="Ahrendt S.R."/>
            <person name="Lipzen A."/>
            <person name="Sullivan W."/>
            <person name="Andreopoulos W.B."/>
            <person name="Clum A."/>
            <person name="Lindquist E."/>
            <person name="Daum C."/>
            <person name="Ramamoorthy G.K."/>
            <person name="Gryganskyi A."/>
            <person name="Culley D."/>
            <person name="Magnuson J.K."/>
            <person name="James T.Y."/>
            <person name="O'Malley M.A."/>
            <person name="Stajich J.E."/>
            <person name="Spatafora J.W."/>
            <person name="Visel A."/>
            <person name="Grigoriev I.V."/>
        </authorList>
    </citation>
    <scope>NUCLEOTIDE SEQUENCE [LARGE SCALE GENOMIC DNA]</scope>
    <source>
        <strain evidence="7">finn</strain>
    </source>
</reference>
<protein>
    <recommendedName>
        <fullName evidence="3">Elongin-C</fullName>
    </recommendedName>
</protein>
<comment type="similarity">
    <text evidence="2">Belongs to the SKP1 family.</text>
</comment>
<reference evidence="6 7" key="1">
    <citation type="submission" date="2016-08" db="EMBL/GenBank/DDBJ databases">
        <title>Genomes of anaerobic fungi encode conserved fungal cellulosomes for biomass hydrolysis.</title>
        <authorList>
            <consortium name="DOE Joint Genome Institute"/>
            <person name="Haitjema C.H."/>
            <person name="Gilmore S.P."/>
            <person name="Henske J.K."/>
            <person name="Solomon K.V."/>
            <person name="De Groot R."/>
            <person name="Kuo A."/>
            <person name="Mondo S.J."/>
            <person name="Salamov A.A."/>
            <person name="Labutti K."/>
            <person name="Zhao Z."/>
            <person name="Chiniquy J."/>
            <person name="Barry K."/>
            <person name="Brewer H.M."/>
            <person name="Purvine S.O."/>
            <person name="Wright A.T."/>
            <person name="Boxma B."/>
            <person name="Van Alen T."/>
            <person name="Hackstein J.H."/>
            <person name="Baker S.E."/>
            <person name="Grigoriev I.V."/>
            <person name="O'Malley M.A."/>
        </authorList>
    </citation>
    <scope>NUCLEOTIDE SEQUENCE [LARGE SCALE GENOMIC DNA]</scope>
    <source>
        <strain evidence="7">finn</strain>
    </source>
</reference>
<dbReference type="GO" id="GO:0000113">
    <property type="term" value="C:nucleotide-excision repair factor 4 complex"/>
    <property type="evidence" value="ECO:0007669"/>
    <property type="project" value="EnsemblFungi"/>
</dbReference>
<name>A0A1Y1VJD5_9FUNG</name>
<accession>A0A1Y1VJD5</accession>
<dbReference type="GO" id="GO:0009411">
    <property type="term" value="P:response to UV"/>
    <property type="evidence" value="ECO:0007669"/>
    <property type="project" value="EnsemblFungi"/>
</dbReference>
<dbReference type="InterPro" id="IPR001232">
    <property type="entry name" value="SKP1-like"/>
</dbReference>
<dbReference type="GO" id="GO:0006511">
    <property type="term" value="P:ubiquitin-dependent protein catabolic process"/>
    <property type="evidence" value="ECO:0007669"/>
    <property type="project" value="EnsemblFungi"/>
</dbReference>
<dbReference type="InterPro" id="IPR016073">
    <property type="entry name" value="Skp1_comp_POZ"/>
</dbReference>
<dbReference type="Proteomes" id="UP000193719">
    <property type="component" value="Unassembled WGS sequence"/>
</dbReference>
<keyword evidence="7" id="KW-1185">Reference proteome</keyword>
<evidence type="ECO:0000256" key="4">
    <source>
        <dbReference type="ARBA" id="ARBA00023242"/>
    </source>
</evidence>
<organism evidence="6 7">
    <name type="scientific">Piromyces finnis</name>
    <dbReference type="NCBI Taxonomy" id="1754191"/>
    <lineage>
        <taxon>Eukaryota</taxon>
        <taxon>Fungi</taxon>
        <taxon>Fungi incertae sedis</taxon>
        <taxon>Chytridiomycota</taxon>
        <taxon>Chytridiomycota incertae sedis</taxon>
        <taxon>Neocallimastigomycetes</taxon>
        <taxon>Neocallimastigales</taxon>
        <taxon>Neocallimastigaceae</taxon>
        <taxon>Piromyces</taxon>
    </lineage>
</organism>
<gene>
    <name evidence="6" type="ORF">BCR36DRAFT_344544</name>
</gene>
<evidence type="ECO:0000259" key="5">
    <source>
        <dbReference type="Pfam" id="PF03931"/>
    </source>
</evidence>
<evidence type="ECO:0000256" key="2">
    <source>
        <dbReference type="ARBA" id="ARBA00009993"/>
    </source>
</evidence>
<dbReference type="SMART" id="SM00512">
    <property type="entry name" value="Skp1"/>
    <property type="match status" value="1"/>
</dbReference>
<dbReference type="GO" id="GO:0004842">
    <property type="term" value="F:ubiquitin-protein transferase activity"/>
    <property type="evidence" value="ECO:0007669"/>
    <property type="project" value="EnsemblFungi"/>
</dbReference>
<comment type="subcellular location">
    <subcellularLocation>
        <location evidence="1">Nucleus</location>
    </subcellularLocation>
</comment>
<dbReference type="EMBL" id="MCFH01000005">
    <property type="protein sequence ID" value="ORX57819.1"/>
    <property type="molecule type" value="Genomic_DNA"/>
</dbReference>
<dbReference type="GO" id="GO:0031463">
    <property type="term" value="C:Cul3-RING ubiquitin ligase complex"/>
    <property type="evidence" value="ECO:0007669"/>
    <property type="project" value="EnsemblFungi"/>
</dbReference>
<keyword evidence="4" id="KW-0539">Nucleus</keyword>
<dbReference type="Gene3D" id="3.30.710.10">
    <property type="entry name" value="Potassium Channel Kv1.1, Chain A"/>
    <property type="match status" value="1"/>
</dbReference>
<dbReference type="InterPro" id="IPR011333">
    <property type="entry name" value="SKP1/BTB/POZ_sf"/>
</dbReference>
<evidence type="ECO:0000256" key="1">
    <source>
        <dbReference type="ARBA" id="ARBA00004123"/>
    </source>
</evidence>
<dbReference type="GO" id="GO:0070911">
    <property type="term" value="P:global genome nucleotide-excision repair"/>
    <property type="evidence" value="ECO:0007669"/>
    <property type="project" value="EnsemblFungi"/>
</dbReference>
<dbReference type="AlphaFoldDB" id="A0A1Y1VJD5"/>
<dbReference type="GO" id="GO:0070449">
    <property type="term" value="C:elongin complex"/>
    <property type="evidence" value="ECO:0007669"/>
    <property type="project" value="EnsemblFungi"/>
</dbReference>
<evidence type="ECO:0000313" key="6">
    <source>
        <dbReference type="EMBL" id="ORX57819.1"/>
    </source>
</evidence>
<dbReference type="SUPFAM" id="SSF54695">
    <property type="entry name" value="POZ domain"/>
    <property type="match status" value="1"/>
</dbReference>
<dbReference type="FunFam" id="3.30.710.10:FF:000035">
    <property type="entry name" value="Elongin C transcription elongation factor"/>
    <property type="match status" value="1"/>
</dbReference>
<dbReference type="OrthoDB" id="249087at2759"/>
<evidence type="ECO:0000256" key="3">
    <source>
        <dbReference type="ARBA" id="ARBA00021347"/>
    </source>
</evidence>
<dbReference type="STRING" id="1754191.A0A1Y1VJD5"/>
<dbReference type="Pfam" id="PF03931">
    <property type="entry name" value="Skp1_POZ"/>
    <property type="match status" value="1"/>
</dbReference>
<proteinExistence type="inferred from homology"/>
<evidence type="ECO:0000313" key="7">
    <source>
        <dbReference type="Proteomes" id="UP000193719"/>
    </source>
</evidence>